<dbReference type="Gene3D" id="2.30.130.30">
    <property type="entry name" value="Hypothetical protein"/>
    <property type="match status" value="1"/>
</dbReference>
<dbReference type="CDD" id="cd06555">
    <property type="entry name" value="ASCH_PF0470_like"/>
    <property type="match status" value="1"/>
</dbReference>
<dbReference type="InterPro" id="IPR007374">
    <property type="entry name" value="ASCH_domain"/>
</dbReference>
<dbReference type="STRING" id="180498.A0A067LH39"/>
<keyword evidence="3" id="KW-1185">Reference proteome</keyword>
<dbReference type="Proteomes" id="UP000027138">
    <property type="component" value="Unassembled WGS sequence"/>
</dbReference>
<dbReference type="InterPro" id="IPR015947">
    <property type="entry name" value="PUA-like_sf"/>
</dbReference>
<proteinExistence type="predicted"/>
<sequence>MEQPSSPGTSPVDLRGCIEELMKFTLHSQINQTLEVDLGLSTELCSYLLQHNPHDSVSGQVLVHPLYKHLASTLYEYITSGELCERSNKMTSLDEDSDLKERGKWNELILVEGTNLLNILKTVNFELHVQEPFFTQLKDGLKTVEGRCAVGDYNRIVSGAWLLFNKCLMLQVQDVHRYASFSEMLEAESLAKVLPGVKTIDEGVEVYRKFYAEEKERANGVLAICVANSTAQPYIPLARILSGLSYRGVQCVLSLQQLPGRLEQCQMISR</sequence>
<evidence type="ECO:0000259" key="1">
    <source>
        <dbReference type="Pfam" id="PF04266"/>
    </source>
</evidence>
<feature type="domain" description="ASCH" evidence="1">
    <location>
        <begin position="127"/>
        <end position="224"/>
    </location>
</feature>
<gene>
    <name evidence="2" type="ORF">JCGZ_20905</name>
</gene>
<dbReference type="OrthoDB" id="112749at2759"/>
<name>A0A067LH39_JATCU</name>
<organism evidence="2 3">
    <name type="scientific">Jatropha curcas</name>
    <name type="common">Barbados nut</name>
    <dbReference type="NCBI Taxonomy" id="180498"/>
    <lineage>
        <taxon>Eukaryota</taxon>
        <taxon>Viridiplantae</taxon>
        <taxon>Streptophyta</taxon>
        <taxon>Embryophyta</taxon>
        <taxon>Tracheophyta</taxon>
        <taxon>Spermatophyta</taxon>
        <taxon>Magnoliopsida</taxon>
        <taxon>eudicotyledons</taxon>
        <taxon>Gunneridae</taxon>
        <taxon>Pentapetalae</taxon>
        <taxon>rosids</taxon>
        <taxon>fabids</taxon>
        <taxon>Malpighiales</taxon>
        <taxon>Euphorbiaceae</taxon>
        <taxon>Crotonoideae</taxon>
        <taxon>Jatropheae</taxon>
        <taxon>Jatropha</taxon>
    </lineage>
</organism>
<dbReference type="EMBL" id="KK914257">
    <property type="protein sequence ID" value="KDP43895.1"/>
    <property type="molecule type" value="Genomic_DNA"/>
</dbReference>
<protein>
    <recommendedName>
        <fullName evidence="1">ASCH domain-containing protein</fullName>
    </recommendedName>
</protein>
<reference evidence="2 3" key="1">
    <citation type="journal article" date="2014" name="PLoS ONE">
        <title>Global Analysis of Gene Expression Profiles in Physic Nut (Jatropha curcas L.) Seedlings Exposed to Salt Stress.</title>
        <authorList>
            <person name="Zhang L."/>
            <person name="Zhang C."/>
            <person name="Wu P."/>
            <person name="Chen Y."/>
            <person name="Li M."/>
            <person name="Jiang H."/>
            <person name="Wu G."/>
        </authorList>
    </citation>
    <scope>NUCLEOTIDE SEQUENCE [LARGE SCALE GENOMIC DNA]</scope>
    <source>
        <strain evidence="3">cv. GZQX0401</strain>
        <tissue evidence="2">Young leaves</tissue>
    </source>
</reference>
<evidence type="ECO:0000313" key="3">
    <source>
        <dbReference type="Proteomes" id="UP000027138"/>
    </source>
</evidence>
<dbReference type="PANTHER" id="PTHR34204">
    <property type="entry name" value="RNA-BINDING ASCH DOMAIN PROTEIN"/>
    <property type="match status" value="1"/>
</dbReference>
<dbReference type="AlphaFoldDB" id="A0A067LH39"/>
<dbReference type="PANTHER" id="PTHR34204:SF3">
    <property type="entry name" value="ASCH DOMAIN-CONTAINING PROTEIN"/>
    <property type="match status" value="1"/>
</dbReference>
<evidence type="ECO:0000313" key="2">
    <source>
        <dbReference type="EMBL" id="KDP43895.1"/>
    </source>
</evidence>
<dbReference type="Pfam" id="PF04266">
    <property type="entry name" value="ASCH"/>
    <property type="match status" value="1"/>
</dbReference>
<dbReference type="SUPFAM" id="SSF88697">
    <property type="entry name" value="PUA domain-like"/>
    <property type="match status" value="1"/>
</dbReference>
<accession>A0A067LH39</accession>